<reference evidence="5" key="1">
    <citation type="journal article" date="2019" name="Int. J. Syst. Evol. Microbiol.">
        <title>The Global Catalogue of Microorganisms (GCM) 10K type strain sequencing project: providing services to taxonomists for standard genome sequencing and annotation.</title>
        <authorList>
            <consortium name="The Broad Institute Genomics Platform"/>
            <consortium name="The Broad Institute Genome Sequencing Center for Infectious Disease"/>
            <person name="Wu L."/>
            <person name="Ma J."/>
        </authorList>
    </citation>
    <scope>NUCLEOTIDE SEQUENCE [LARGE SCALE GENOMIC DNA]</scope>
    <source>
        <strain evidence="5">JCM 15442</strain>
    </source>
</reference>
<feature type="binding site" evidence="1">
    <location>
        <position position="245"/>
    </location>
    <ligand>
        <name>K(+)</name>
        <dbReference type="ChEBI" id="CHEBI:29103"/>
    </ligand>
</feature>
<dbReference type="SUPFAM" id="SSF64153">
    <property type="entry name" value="YjeF N-terminal domain-like"/>
    <property type="match status" value="1"/>
</dbReference>
<dbReference type="PROSITE" id="PS51385">
    <property type="entry name" value="YJEF_N"/>
    <property type="match status" value="1"/>
</dbReference>
<dbReference type="Gene3D" id="3.40.50.10260">
    <property type="entry name" value="YjeF N-terminal domain"/>
    <property type="match status" value="1"/>
</dbReference>
<protein>
    <recommendedName>
        <fullName evidence="1">NAD(P)H-hydrate epimerase</fullName>
        <ecNumber evidence="1">5.1.99.6</ecNumber>
    </recommendedName>
    <alternativeName>
        <fullName evidence="1">NAD(P)HX epimerase</fullName>
    </alternativeName>
</protein>
<dbReference type="HAMAP" id="MF_01966">
    <property type="entry name" value="NADHX_epimerase"/>
    <property type="match status" value="1"/>
</dbReference>
<evidence type="ECO:0000256" key="2">
    <source>
        <dbReference type="SAM" id="MobiDB-lite"/>
    </source>
</evidence>
<comment type="caution">
    <text evidence="4">The sequence shown here is derived from an EMBL/GenBank/DDBJ whole genome shotgun (WGS) entry which is preliminary data.</text>
</comment>
<sequence length="347" mass="36104">MTGLLVSVLGGVLSAVSGWLAVPWGDWAAAGTGPVTAPQPVPDTTPHSFSVDLRFATPAAEEIMSMQTRPPVHPDPGTALYASAGPIPTVTTTQMTEVDRAMVEDYGISLLQMMENAGRALAGQARRQLGGSVMGQRITVLCGAGHNGGGGLVAARRLQDWGAQVEVTLVRHPDGYHGVPQHQLRILQALGRSVRGGGLPSSGAALIIDALIGYGLNSAPRGHAADLLHWANHQAAPILALDTPSGIEVSEGQVFQPAIHAAATLTLALPKRGFLNPEVQPLLGALLLADIGVPPELYLRMGLKVPGIFATQETVPLSWHQDSGHPGVAETPAHQDDPAPLNSTRTA</sequence>
<keyword evidence="1" id="KW-0521">NADP</keyword>
<dbReference type="Pfam" id="PF03853">
    <property type="entry name" value="YjeF_N"/>
    <property type="match status" value="1"/>
</dbReference>
<proteinExistence type="inferred from homology"/>
<comment type="function">
    <text evidence="1">Catalyzes the epimerization of the S- and R-forms of NAD(P)HX, a damaged form of NAD(P)H that is a result of enzymatic or heat-dependent hydration. This is a prerequisite for the S-specific NAD(P)H-hydrate dehydratase to allow the repair of both epimers of NAD(P)HX.</text>
</comment>
<dbReference type="PANTHER" id="PTHR13612">
    <property type="entry name" value="ENHANCER OF MRNA-DECAPPING PROTEIN 3"/>
    <property type="match status" value="1"/>
</dbReference>
<comment type="catalytic activity">
    <reaction evidence="1">
        <text>(6R)-NADPHX = (6S)-NADPHX</text>
        <dbReference type="Rhea" id="RHEA:32227"/>
        <dbReference type="ChEBI" id="CHEBI:64076"/>
        <dbReference type="ChEBI" id="CHEBI:64077"/>
        <dbReference type="EC" id="5.1.99.6"/>
    </reaction>
</comment>
<keyword evidence="1" id="KW-0630">Potassium</keyword>
<keyword evidence="5" id="KW-1185">Reference proteome</keyword>
<feature type="binding site" evidence="1">
    <location>
        <begin position="146"/>
        <end position="150"/>
    </location>
    <ligand>
        <name>(6S)-NADPHX</name>
        <dbReference type="ChEBI" id="CHEBI:64076"/>
    </ligand>
</feature>
<keyword evidence="1" id="KW-0479">Metal-binding</keyword>
<comment type="caution">
    <text evidence="1">Lacks conserved residue(s) required for the propagation of feature annotation.</text>
</comment>
<evidence type="ECO:0000259" key="3">
    <source>
        <dbReference type="PROSITE" id="PS51385"/>
    </source>
</evidence>
<evidence type="ECO:0000313" key="4">
    <source>
        <dbReference type="EMBL" id="GGL79362.1"/>
    </source>
</evidence>
<dbReference type="EMBL" id="BMOL01000006">
    <property type="protein sequence ID" value="GGL79362.1"/>
    <property type="molecule type" value="Genomic_DNA"/>
</dbReference>
<feature type="domain" description="YjeF N-terminal" evidence="3">
    <location>
        <begin position="95"/>
        <end position="299"/>
    </location>
</feature>
<organism evidence="4 5">
    <name type="scientific">Deinococcus aerolatus</name>
    <dbReference type="NCBI Taxonomy" id="522487"/>
    <lineage>
        <taxon>Bacteria</taxon>
        <taxon>Thermotogati</taxon>
        <taxon>Deinococcota</taxon>
        <taxon>Deinococci</taxon>
        <taxon>Deinococcales</taxon>
        <taxon>Deinococcaceae</taxon>
        <taxon>Deinococcus</taxon>
    </lineage>
</organism>
<dbReference type="PANTHER" id="PTHR13612:SF0">
    <property type="entry name" value="ENHANCER OF MRNA-DECAPPING PROTEIN 3"/>
    <property type="match status" value="1"/>
</dbReference>
<dbReference type="EC" id="5.1.99.6" evidence="1"/>
<dbReference type="NCBIfam" id="TIGR00197">
    <property type="entry name" value="yjeF_nterm"/>
    <property type="match status" value="1"/>
</dbReference>
<feature type="binding site" evidence="1">
    <location>
        <position position="147"/>
    </location>
    <ligand>
        <name>K(+)</name>
        <dbReference type="ChEBI" id="CHEBI:29103"/>
    </ligand>
</feature>
<dbReference type="InterPro" id="IPR004443">
    <property type="entry name" value="YjeF_N_dom"/>
</dbReference>
<comment type="similarity">
    <text evidence="1">Belongs to the NnrE/AIBP family.</text>
</comment>
<comment type="catalytic activity">
    <reaction evidence="1">
        <text>(6R)-NADHX = (6S)-NADHX</text>
        <dbReference type="Rhea" id="RHEA:32215"/>
        <dbReference type="ChEBI" id="CHEBI:64074"/>
        <dbReference type="ChEBI" id="CHEBI:64075"/>
        <dbReference type="EC" id="5.1.99.6"/>
    </reaction>
</comment>
<feature type="binding site" evidence="1">
    <location>
        <position position="209"/>
    </location>
    <ligand>
        <name>K(+)</name>
        <dbReference type="ChEBI" id="CHEBI:29103"/>
    </ligand>
</feature>
<keyword evidence="1" id="KW-0547">Nucleotide-binding</keyword>
<comment type="cofactor">
    <cofactor evidence="1">
        <name>K(+)</name>
        <dbReference type="ChEBI" id="CHEBI:29103"/>
    </cofactor>
    <text evidence="1">Binds 1 potassium ion per subunit.</text>
</comment>
<keyword evidence="1" id="KW-0413">Isomerase</keyword>
<name>A0ABQ2G833_9DEIO</name>
<evidence type="ECO:0000256" key="1">
    <source>
        <dbReference type="HAMAP-Rule" id="MF_01966"/>
    </source>
</evidence>
<evidence type="ECO:0000313" key="5">
    <source>
        <dbReference type="Proteomes" id="UP000639973"/>
    </source>
</evidence>
<accession>A0ABQ2G833</accession>
<feature type="region of interest" description="Disordered" evidence="2">
    <location>
        <begin position="319"/>
        <end position="347"/>
    </location>
</feature>
<gene>
    <name evidence="1" type="primary">nnrE</name>
    <name evidence="4" type="ORF">GCM10010840_16570</name>
</gene>
<dbReference type="InterPro" id="IPR036652">
    <property type="entry name" value="YjeF_N_dom_sf"/>
</dbReference>
<keyword evidence="1" id="KW-0520">NAD</keyword>
<dbReference type="Proteomes" id="UP000639973">
    <property type="component" value="Unassembled WGS sequence"/>
</dbReference>
<feature type="binding site" evidence="1">
    <location>
        <position position="242"/>
    </location>
    <ligand>
        <name>(6S)-NADPHX</name>
        <dbReference type="ChEBI" id="CHEBI:64076"/>
    </ligand>
</feature>
<feature type="binding site" evidence="1">
    <location>
        <begin position="213"/>
        <end position="219"/>
    </location>
    <ligand>
        <name>(6S)-NADPHX</name>
        <dbReference type="ChEBI" id="CHEBI:64076"/>
    </ligand>
</feature>